<dbReference type="Gene3D" id="2.10.110.10">
    <property type="entry name" value="Cysteine Rich Protein"/>
    <property type="match status" value="2"/>
</dbReference>
<protein>
    <recommendedName>
        <fullName evidence="6">LIM zinc-binding domain-containing protein</fullName>
    </recommendedName>
</protein>
<dbReference type="GO" id="GO:0051017">
    <property type="term" value="P:actin filament bundle assembly"/>
    <property type="evidence" value="ECO:0007669"/>
    <property type="project" value="UniProtKB-ARBA"/>
</dbReference>
<dbReference type="EMBL" id="LVLJ01003740">
    <property type="protein sequence ID" value="OAE19973.1"/>
    <property type="molecule type" value="Genomic_DNA"/>
</dbReference>
<evidence type="ECO:0000256" key="4">
    <source>
        <dbReference type="PROSITE-ProRule" id="PRU00125"/>
    </source>
</evidence>
<evidence type="ECO:0000256" key="3">
    <source>
        <dbReference type="ARBA" id="ARBA00023038"/>
    </source>
</evidence>
<dbReference type="Proteomes" id="UP001162541">
    <property type="component" value="Chromosome 4"/>
</dbReference>
<reference evidence="10" key="3">
    <citation type="journal article" date="2020" name="Curr. Biol.">
        <title>Chromatin organization in early land plants reveals an ancestral association between H3K27me3, transposons, and constitutive heterochromatin.</title>
        <authorList>
            <person name="Montgomery S.A."/>
            <person name="Tanizawa Y."/>
            <person name="Galik B."/>
            <person name="Wang N."/>
            <person name="Ito T."/>
            <person name="Mochizuki T."/>
            <person name="Akimcheva S."/>
            <person name="Bowman J.L."/>
            <person name="Cognat V."/>
            <person name="Marechal-Drouard L."/>
            <person name="Ekker H."/>
            <person name="Hong S.F."/>
            <person name="Kohchi T."/>
            <person name="Lin S.S."/>
            <person name="Liu L.D."/>
            <person name="Nakamura Y."/>
            <person name="Valeeva L.R."/>
            <person name="Shakirov E.V."/>
            <person name="Shippen D.E."/>
            <person name="Wei W.L."/>
            <person name="Yagura M."/>
            <person name="Yamaoka S."/>
            <person name="Yamato K.T."/>
            <person name="Liu C."/>
            <person name="Berger F."/>
        </authorList>
    </citation>
    <scope>NUCLEOTIDE SEQUENCE [LARGE SCALE GENOMIC DNA]</scope>
    <source>
        <strain evidence="10">Tak-1</strain>
    </source>
</reference>
<dbReference type="InterPro" id="IPR001781">
    <property type="entry name" value="Znf_LIM"/>
</dbReference>
<organism evidence="8 9">
    <name type="scientific">Marchantia polymorpha subsp. ruderalis</name>
    <dbReference type="NCBI Taxonomy" id="1480154"/>
    <lineage>
        <taxon>Eukaryota</taxon>
        <taxon>Viridiplantae</taxon>
        <taxon>Streptophyta</taxon>
        <taxon>Embryophyta</taxon>
        <taxon>Marchantiophyta</taxon>
        <taxon>Marchantiopsida</taxon>
        <taxon>Marchantiidae</taxon>
        <taxon>Marchantiales</taxon>
        <taxon>Marchantiaceae</taxon>
        <taxon>Marchantia</taxon>
    </lineage>
</organism>
<feature type="domain" description="LIM zinc-binding" evidence="6">
    <location>
        <begin position="8"/>
        <end position="68"/>
    </location>
</feature>
<evidence type="ECO:0000256" key="2">
    <source>
        <dbReference type="ARBA" id="ARBA00022833"/>
    </source>
</evidence>
<feature type="region of interest" description="Disordered" evidence="5">
    <location>
        <begin position="76"/>
        <end position="103"/>
    </location>
</feature>
<dbReference type="CDD" id="cd09440">
    <property type="entry name" value="LIM1_SF3"/>
    <property type="match status" value="1"/>
</dbReference>
<evidence type="ECO:0000313" key="9">
    <source>
        <dbReference type="Proteomes" id="UP000077202"/>
    </source>
</evidence>
<name>A0A176VHV1_MARPO</name>
<dbReference type="AlphaFoldDB" id="A0A176VHV1"/>
<dbReference type="SMART" id="SM00132">
    <property type="entry name" value="LIM"/>
    <property type="match status" value="2"/>
</dbReference>
<reference evidence="7" key="2">
    <citation type="journal article" date="2019" name="Curr. Biol.">
        <title>Chromatin organization in early land plants reveals an ancestral association between H3K27me3, transposons, and constitutive heterochromatin.</title>
        <authorList>
            <person name="Montgomery S.A."/>
            <person name="Tanizawa Y."/>
            <person name="Galik B."/>
            <person name="Wang N."/>
            <person name="Ito T."/>
            <person name="Mochizuki T."/>
            <person name="Akimcheva S."/>
            <person name="Bowman J."/>
            <person name="Cognat V."/>
            <person name="Drouard L."/>
            <person name="Ekker H."/>
            <person name="Houng S."/>
            <person name="Kohchi T."/>
            <person name="Lin S."/>
            <person name="Liu L.D."/>
            <person name="Nakamura Y."/>
            <person name="Valeeva L.R."/>
            <person name="Shakirov E.V."/>
            <person name="Shippen D.E."/>
            <person name="Wei W."/>
            <person name="Yagura M."/>
            <person name="Yamaoka S."/>
            <person name="Yamato K.T."/>
            <person name="Liu C."/>
            <person name="Berger F."/>
        </authorList>
    </citation>
    <scope>NUCLEOTIDE SEQUENCE [LARGE SCALE GENOMIC DNA]</scope>
    <source>
        <strain evidence="7">Tak-1</strain>
    </source>
</reference>
<evidence type="ECO:0000313" key="8">
    <source>
        <dbReference type="EMBL" id="OAE19973.1"/>
    </source>
</evidence>
<dbReference type="GO" id="GO:0046872">
    <property type="term" value="F:metal ion binding"/>
    <property type="evidence" value="ECO:0007669"/>
    <property type="project" value="UniProtKB-KW"/>
</dbReference>
<feature type="domain" description="LIM zinc-binding" evidence="6">
    <location>
        <begin position="113"/>
        <end position="173"/>
    </location>
</feature>
<dbReference type="FunFam" id="2.10.110.10:FF:000002">
    <property type="entry name" value="LIM domain and actin-binding 1"/>
    <property type="match status" value="2"/>
</dbReference>
<dbReference type="PROSITE" id="PS50023">
    <property type="entry name" value="LIM_DOMAIN_2"/>
    <property type="match status" value="2"/>
</dbReference>
<dbReference type="CDD" id="cd09441">
    <property type="entry name" value="LIM2_SF3"/>
    <property type="match status" value="1"/>
</dbReference>
<evidence type="ECO:0000313" key="10">
    <source>
        <dbReference type="Proteomes" id="UP001162541"/>
    </source>
</evidence>
<keyword evidence="1 4" id="KW-0479">Metal-binding</keyword>
<reference evidence="8 9" key="1">
    <citation type="submission" date="2016-03" db="EMBL/GenBank/DDBJ databases">
        <title>Mechanisms controlling the formation of the plant cell surface in tip-growing cells are functionally conserved among land plants.</title>
        <authorList>
            <person name="Honkanen S."/>
            <person name="Jones V.A."/>
            <person name="Morieri G."/>
            <person name="Champion C."/>
            <person name="Hetherington A.J."/>
            <person name="Kelly S."/>
            <person name="Saint-Marcoux D."/>
            <person name="Proust H."/>
            <person name="Prescott H."/>
            <person name="Dolan L."/>
        </authorList>
    </citation>
    <scope>NUCLEOTIDE SEQUENCE [LARGE SCALE GENOMIC DNA]</scope>
    <source>
        <strain evidence="9">cv. Tak-1 and cv. Tak-2</strain>
        <tissue evidence="8">Whole gametophyte</tissue>
    </source>
</reference>
<keyword evidence="3 4" id="KW-0440">LIM domain</keyword>
<dbReference type="SUPFAM" id="SSF57716">
    <property type="entry name" value="Glucocorticoid receptor-like (DNA-binding domain)"/>
    <property type="match status" value="4"/>
</dbReference>
<dbReference type="Proteomes" id="UP000077202">
    <property type="component" value="Unassembled WGS sequence"/>
</dbReference>
<evidence type="ECO:0000256" key="1">
    <source>
        <dbReference type="ARBA" id="ARBA00022723"/>
    </source>
</evidence>
<dbReference type="EMBL" id="AP019869">
    <property type="protein sequence ID" value="BBN07267.1"/>
    <property type="molecule type" value="Genomic_DNA"/>
</dbReference>
<dbReference type="PROSITE" id="PS00478">
    <property type="entry name" value="LIM_DOMAIN_1"/>
    <property type="match status" value="1"/>
</dbReference>
<dbReference type="Pfam" id="PF00412">
    <property type="entry name" value="LIM"/>
    <property type="match status" value="2"/>
</dbReference>
<proteinExistence type="predicted"/>
<evidence type="ECO:0000313" key="7">
    <source>
        <dbReference type="EMBL" id="BBN07267.1"/>
    </source>
</evidence>
<dbReference type="PANTHER" id="PTHR24206">
    <property type="entry name" value="OS06G0237300 PROTEIN"/>
    <property type="match status" value="1"/>
</dbReference>
<dbReference type="GO" id="GO:0051015">
    <property type="term" value="F:actin filament binding"/>
    <property type="evidence" value="ECO:0007669"/>
    <property type="project" value="UniProtKB-ARBA"/>
</dbReference>
<sequence length="195" mass="21743">MAFLGTQQKCKACDKTVYLVDQLTADGIIYHKACFRCHHCKSTLKLGNYASLEGVLYCKPHFNQLFKRTGSYSRSFEKSSQDGTQKAKSVNGEKNEEHKTSSKLASMFSGTQDKCVSCSKTVYPLEKVSVDQFTYHKSCFKCVHGGCVISPSNYAALEGRLYCKHHYSQLFKEKGNYSQLSKTPALKTGLANAEA</sequence>
<accession>A0A176VHV1</accession>
<feature type="compositionally biased region" description="Basic and acidic residues" evidence="5">
    <location>
        <begin position="91"/>
        <end position="100"/>
    </location>
</feature>
<keyword evidence="9" id="KW-1185">Reference proteome</keyword>
<evidence type="ECO:0000259" key="6">
    <source>
        <dbReference type="PROSITE" id="PS50023"/>
    </source>
</evidence>
<gene>
    <name evidence="8" type="ORF">AXG93_1520s1470</name>
    <name evidence="7" type="ORF">Mp_4g02460</name>
</gene>
<keyword evidence="2 4" id="KW-0862">Zinc</keyword>
<evidence type="ECO:0000256" key="5">
    <source>
        <dbReference type="SAM" id="MobiDB-lite"/>
    </source>
</evidence>